<reference evidence="1 2" key="1">
    <citation type="submission" date="2013-11" db="EMBL/GenBank/DDBJ databases">
        <title>Genome sequencing of Stegodyphus mimosarum.</title>
        <authorList>
            <person name="Bechsgaard J."/>
        </authorList>
    </citation>
    <scope>NUCLEOTIDE SEQUENCE [LARGE SCALE GENOMIC DNA]</scope>
</reference>
<sequence length="220" mass="25619">MILNYISRMMRCKQIRRVERKLSSSIHHTQQRVGQRLDEVYHILQDVSRTRTIRPRNRAALKRMQSFPAPELKDRNHNHKIQKLLTLVQTLREEEPPARPRRFSLPLPVSPTLQPANFGRGSLQVFTTNGPCRQRSEREIVRNGYQRKLQDKPATLVAPTDIEIRAEILDSPNIERDRSRCHTPMSKLTIIDVISAEPKSDFVADRRTVIDMEGLQCTRV</sequence>
<organism evidence="1 2">
    <name type="scientific">Stegodyphus mimosarum</name>
    <name type="common">African social velvet spider</name>
    <dbReference type="NCBI Taxonomy" id="407821"/>
    <lineage>
        <taxon>Eukaryota</taxon>
        <taxon>Metazoa</taxon>
        <taxon>Ecdysozoa</taxon>
        <taxon>Arthropoda</taxon>
        <taxon>Chelicerata</taxon>
        <taxon>Arachnida</taxon>
        <taxon>Araneae</taxon>
        <taxon>Araneomorphae</taxon>
        <taxon>Entelegynae</taxon>
        <taxon>Eresoidea</taxon>
        <taxon>Eresidae</taxon>
        <taxon>Stegodyphus</taxon>
    </lineage>
</organism>
<dbReference type="Proteomes" id="UP000054359">
    <property type="component" value="Unassembled WGS sequence"/>
</dbReference>
<dbReference type="EMBL" id="KK114896">
    <property type="protein sequence ID" value="KFM63647.1"/>
    <property type="molecule type" value="Genomic_DNA"/>
</dbReference>
<dbReference type="OrthoDB" id="297496at2759"/>
<keyword evidence="2" id="KW-1185">Reference proteome</keyword>
<accession>A0A087TEV8</accession>
<evidence type="ECO:0000313" key="2">
    <source>
        <dbReference type="Proteomes" id="UP000054359"/>
    </source>
</evidence>
<protein>
    <submittedName>
        <fullName evidence="1">Uncharacterized protein</fullName>
    </submittedName>
</protein>
<evidence type="ECO:0000313" key="1">
    <source>
        <dbReference type="EMBL" id="KFM63647.1"/>
    </source>
</evidence>
<proteinExistence type="predicted"/>
<dbReference type="AlphaFoldDB" id="A0A087TEV8"/>
<name>A0A087TEV8_STEMI</name>
<feature type="non-terminal residue" evidence="1">
    <location>
        <position position="220"/>
    </location>
</feature>
<dbReference type="STRING" id="407821.A0A087TEV8"/>
<gene>
    <name evidence="1" type="ORF">X975_22968</name>
</gene>